<gene>
    <name evidence="5" type="ORF">WCI35_014699</name>
    <name evidence="6" type="ORF">WCI35_014700</name>
</gene>
<keyword evidence="7" id="KW-1185">Reference proteome</keyword>
<comment type="subcellular location">
    <subcellularLocation>
        <location evidence="1">Secreted</location>
    </subcellularLocation>
</comment>
<dbReference type="EMBL" id="JBFSEQ010000005">
    <property type="protein sequence ID" value="KAL2776827.1"/>
    <property type="molecule type" value="Genomic_DNA"/>
</dbReference>
<evidence type="ECO:0000256" key="4">
    <source>
        <dbReference type="SAM" id="SignalP"/>
    </source>
</evidence>
<evidence type="ECO:0000256" key="1">
    <source>
        <dbReference type="ARBA" id="ARBA00004613"/>
    </source>
</evidence>
<evidence type="ECO:0000256" key="2">
    <source>
        <dbReference type="ARBA" id="ARBA00022525"/>
    </source>
</evidence>
<sequence length="33" mass="3446">MLLVVLSVALLALTSAQNLNEDVSSEDSSLIIS</sequence>
<dbReference type="GO" id="GO:0005576">
    <property type="term" value="C:extracellular region"/>
    <property type="evidence" value="ECO:0007669"/>
    <property type="project" value="UniProtKB-SubCell"/>
</dbReference>
<evidence type="ECO:0000313" key="5">
    <source>
        <dbReference type="EMBL" id="KAL2776826.1"/>
    </source>
</evidence>
<feature type="signal peptide" evidence="4">
    <location>
        <begin position="1"/>
        <end position="16"/>
    </location>
</feature>
<feature type="non-terminal residue" evidence="5">
    <location>
        <position position="33"/>
    </location>
</feature>
<dbReference type="InterPro" id="IPR026086">
    <property type="entry name" value="Pro-rich"/>
</dbReference>
<evidence type="ECO:0000313" key="6">
    <source>
        <dbReference type="EMBL" id="KAL2776827.1"/>
    </source>
</evidence>
<comment type="caution">
    <text evidence="5">The sequence shown here is derived from an EMBL/GenBank/DDBJ whole genome shotgun (WGS) entry which is preliminary data.</text>
</comment>
<keyword evidence="3 4" id="KW-0732">Signal</keyword>
<dbReference type="AlphaFoldDB" id="A0ABD2EC84"/>
<evidence type="ECO:0000313" key="7">
    <source>
        <dbReference type="Proteomes" id="UP001610411"/>
    </source>
</evidence>
<reference evidence="5 7" key="1">
    <citation type="journal article" date="2024" name="G3 (Bethesda)">
        <title>A hybrid genome assembly of the endangered aye-aye (Daubentonia madagascariensis).</title>
        <authorList>
            <person name="Versoza C.J."/>
            <person name="Pfeifer S.P."/>
        </authorList>
    </citation>
    <scope>NUCLEOTIDE SEQUENCE [LARGE SCALE GENOMIC DNA]</scope>
    <source>
        <strain evidence="5">6821</strain>
    </source>
</reference>
<name>A0ABD2EC84_DAUMA</name>
<dbReference type="Pfam" id="PF15240">
    <property type="entry name" value="Pro-rich"/>
    <property type="match status" value="1"/>
</dbReference>
<proteinExistence type="predicted"/>
<dbReference type="EMBL" id="JBFSEQ010000005">
    <property type="protein sequence ID" value="KAL2776826.1"/>
    <property type="molecule type" value="Genomic_DNA"/>
</dbReference>
<organism evidence="5 7">
    <name type="scientific">Daubentonia madagascariensis</name>
    <name type="common">Aye-aye</name>
    <name type="synonym">Sciurus madagascariensis</name>
    <dbReference type="NCBI Taxonomy" id="31869"/>
    <lineage>
        <taxon>Eukaryota</taxon>
        <taxon>Metazoa</taxon>
        <taxon>Chordata</taxon>
        <taxon>Craniata</taxon>
        <taxon>Vertebrata</taxon>
        <taxon>Euteleostomi</taxon>
        <taxon>Mammalia</taxon>
        <taxon>Eutheria</taxon>
        <taxon>Euarchontoglires</taxon>
        <taxon>Primates</taxon>
        <taxon>Strepsirrhini</taxon>
        <taxon>Chiromyiformes</taxon>
        <taxon>Daubentoniidae</taxon>
        <taxon>Daubentonia</taxon>
    </lineage>
</organism>
<accession>A0ABD2EC84</accession>
<protein>
    <submittedName>
        <fullName evidence="5">Basic salivary proline-rich protein 1 isoform X1</fullName>
    </submittedName>
    <submittedName>
        <fullName evidence="6">Basic salivary proline-rich protein 2 preproprotein</fullName>
    </submittedName>
</protein>
<evidence type="ECO:0000256" key="3">
    <source>
        <dbReference type="ARBA" id="ARBA00022729"/>
    </source>
</evidence>
<keyword evidence="2" id="KW-0964">Secreted</keyword>
<feature type="chain" id="PRO_5044723846" evidence="4">
    <location>
        <begin position="17"/>
        <end position="33"/>
    </location>
</feature>
<dbReference type="Proteomes" id="UP001610411">
    <property type="component" value="Unassembled WGS sequence"/>
</dbReference>